<accession>A0AAE0F8H2</accession>
<protein>
    <submittedName>
        <fullName evidence="1">Uncharacterized protein</fullName>
    </submittedName>
</protein>
<name>A0AAE0F8H2_9CHLO</name>
<evidence type="ECO:0000313" key="1">
    <source>
        <dbReference type="EMBL" id="KAK3254979.1"/>
    </source>
</evidence>
<reference evidence="1 2" key="1">
    <citation type="journal article" date="2015" name="Genome Biol. Evol.">
        <title>Comparative Genomics of a Bacterivorous Green Alga Reveals Evolutionary Causalities and Consequences of Phago-Mixotrophic Mode of Nutrition.</title>
        <authorList>
            <person name="Burns J.A."/>
            <person name="Paasch A."/>
            <person name="Narechania A."/>
            <person name="Kim E."/>
        </authorList>
    </citation>
    <scope>NUCLEOTIDE SEQUENCE [LARGE SCALE GENOMIC DNA]</scope>
    <source>
        <strain evidence="1 2">PLY_AMNH</strain>
    </source>
</reference>
<keyword evidence="2" id="KW-1185">Reference proteome</keyword>
<sequence>MHDVQTACVDGFVTFQNFQDVSDCSSSISFQSSCFAINEDAVEDVPPVDSNPPVWWKYPCSEDATAKVAFSDPDCTVATGEEADFSPDEAGIGALDECVITGYHFTKWACVDGFFVEQSYADFGCNGGPTLQVNCMSEDMQDGRASTCFGSLGHVHEVAWTNPMEVQEMTVKFCESIELTWQGSHDVKSVATQAEYDACDLSGAKDLAGASSSEWNYQFEVHITWHGGQGALPRGTGEGCVPRGSTAPSFAAAGGEFSAQ</sequence>
<evidence type="ECO:0000313" key="2">
    <source>
        <dbReference type="Proteomes" id="UP001190700"/>
    </source>
</evidence>
<proteinExistence type="predicted"/>
<dbReference type="AlphaFoldDB" id="A0AAE0F8H2"/>
<gene>
    <name evidence="1" type="ORF">CYMTET_35825</name>
</gene>
<dbReference type="EMBL" id="LGRX02022964">
    <property type="protein sequence ID" value="KAK3254979.1"/>
    <property type="molecule type" value="Genomic_DNA"/>
</dbReference>
<comment type="caution">
    <text evidence="1">The sequence shown here is derived from an EMBL/GenBank/DDBJ whole genome shotgun (WGS) entry which is preliminary data.</text>
</comment>
<dbReference type="Proteomes" id="UP001190700">
    <property type="component" value="Unassembled WGS sequence"/>
</dbReference>
<organism evidence="1 2">
    <name type="scientific">Cymbomonas tetramitiformis</name>
    <dbReference type="NCBI Taxonomy" id="36881"/>
    <lineage>
        <taxon>Eukaryota</taxon>
        <taxon>Viridiplantae</taxon>
        <taxon>Chlorophyta</taxon>
        <taxon>Pyramimonadophyceae</taxon>
        <taxon>Pyramimonadales</taxon>
        <taxon>Pyramimonadaceae</taxon>
        <taxon>Cymbomonas</taxon>
    </lineage>
</organism>